<keyword evidence="1" id="KW-0433">Leucine-rich repeat</keyword>
<accession>A0A9Q0YJH4</accession>
<name>A0A9Q0YJH4_HOLLE</name>
<dbReference type="Gene3D" id="3.80.10.10">
    <property type="entry name" value="Ribonuclease Inhibitor"/>
    <property type="match status" value="2"/>
</dbReference>
<evidence type="ECO:0000313" key="5">
    <source>
        <dbReference type="Proteomes" id="UP001152320"/>
    </source>
</evidence>
<sequence length="408" mass="44956">MTVSQFLLGLEFTLPERSMIQTGMFVVGSFLTFPFLLSALASDTSTPTPCRDDGNYANASLRHIPLHQEGCNPVVMTLTGNSIVTIPSGAFEGYNELEVVNVSYNQLKTVKKGAFDGAVSLKTLDLSHNNIPYLNQSFQTFSATSIDDVNLAHNQIQSLDSTAFSGNTIMKSIDLSFNHICDISDTTFYRSPDLRMLNLAHNKIETLDESFFASNTELRRINLSYNRLCFLPPSIFQNLNFLFEVKLSHNPLFSIEFVFTSPSIFIDADNCGQPQIPEVQFDSGGHVIEMNFRVECNCYNLTVEATRTPGCMDKVTDDYTNAACFNKEITTVANIAYSENTQLTESIQSTENIKSTESIEATEVIQSTESIKSTAGINDKGAQSEAHQPASLLSLLLIPVASAVIESM</sequence>
<keyword evidence="4" id="KW-0378">Hydrolase</keyword>
<keyword evidence="4" id="KW-0121">Carboxypeptidase</keyword>
<keyword evidence="5" id="KW-1185">Reference proteome</keyword>
<evidence type="ECO:0000256" key="2">
    <source>
        <dbReference type="ARBA" id="ARBA00022729"/>
    </source>
</evidence>
<dbReference type="InterPro" id="IPR032675">
    <property type="entry name" value="LRR_dom_sf"/>
</dbReference>
<organism evidence="4 5">
    <name type="scientific">Holothuria leucospilota</name>
    <name type="common">Black long sea cucumber</name>
    <name type="synonym">Mertensiothuria leucospilota</name>
    <dbReference type="NCBI Taxonomy" id="206669"/>
    <lineage>
        <taxon>Eukaryota</taxon>
        <taxon>Metazoa</taxon>
        <taxon>Echinodermata</taxon>
        <taxon>Eleutherozoa</taxon>
        <taxon>Echinozoa</taxon>
        <taxon>Holothuroidea</taxon>
        <taxon>Aspidochirotacea</taxon>
        <taxon>Aspidochirotida</taxon>
        <taxon>Holothuriidae</taxon>
        <taxon>Holothuria</taxon>
    </lineage>
</organism>
<proteinExistence type="predicted"/>
<gene>
    <name evidence="4" type="ORF">HOLleu_37354</name>
</gene>
<comment type="caution">
    <text evidence="4">The sequence shown here is derived from an EMBL/GenBank/DDBJ whole genome shotgun (WGS) entry which is preliminary data.</text>
</comment>
<dbReference type="SUPFAM" id="SSF52058">
    <property type="entry name" value="L domain-like"/>
    <property type="match status" value="1"/>
</dbReference>
<dbReference type="PANTHER" id="PTHR24373:SF275">
    <property type="entry name" value="TIR DOMAIN-CONTAINING PROTEIN"/>
    <property type="match status" value="1"/>
</dbReference>
<dbReference type="OrthoDB" id="676979at2759"/>
<dbReference type="InterPro" id="IPR001611">
    <property type="entry name" value="Leu-rich_rpt"/>
</dbReference>
<dbReference type="AlphaFoldDB" id="A0A9Q0YJH4"/>
<dbReference type="PROSITE" id="PS51450">
    <property type="entry name" value="LRR"/>
    <property type="match status" value="2"/>
</dbReference>
<dbReference type="Proteomes" id="UP001152320">
    <property type="component" value="Chromosome 20"/>
</dbReference>
<keyword evidence="4" id="KW-0645">Protease</keyword>
<reference evidence="4" key="1">
    <citation type="submission" date="2021-10" db="EMBL/GenBank/DDBJ databases">
        <title>Tropical sea cucumber genome reveals ecological adaptation and Cuvierian tubules defense mechanism.</title>
        <authorList>
            <person name="Chen T."/>
        </authorList>
    </citation>
    <scope>NUCLEOTIDE SEQUENCE</scope>
    <source>
        <strain evidence="4">Nanhai2018</strain>
        <tissue evidence="4">Muscle</tissue>
    </source>
</reference>
<dbReference type="GO" id="GO:0004180">
    <property type="term" value="F:carboxypeptidase activity"/>
    <property type="evidence" value="ECO:0007669"/>
    <property type="project" value="UniProtKB-KW"/>
</dbReference>
<dbReference type="Pfam" id="PF13855">
    <property type="entry name" value="LRR_8"/>
    <property type="match status" value="2"/>
</dbReference>
<dbReference type="SMART" id="SM00369">
    <property type="entry name" value="LRR_TYP"/>
    <property type="match status" value="6"/>
</dbReference>
<evidence type="ECO:0000256" key="1">
    <source>
        <dbReference type="ARBA" id="ARBA00022614"/>
    </source>
</evidence>
<evidence type="ECO:0000256" key="3">
    <source>
        <dbReference type="ARBA" id="ARBA00022737"/>
    </source>
</evidence>
<dbReference type="InterPro" id="IPR050328">
    <property type="entry name" value="Dev_Immune_Receptor"/>
</dbReference>
<keyword evidence="3" id="KW-0677">Repeat</keyword>
<dbReference type="PANTHER" id="PTHR24373">
    <property type="entry name" value="SLIT RELATED LEUCINE-RICH REPEAT NEURONAL PROTEIN"/>
    <property type="match status" value="1"/>
</dbReference>
<dbReference type="Pfam" id="PF00560">
    <property type="entry name" value="LRR_1"/>
    <property type="match status" value="1"/>
</dbReference>
<evidence type="ECO:0000313" key="4">
    <source>
        <dbReference type="EMBL" id="KAJ8022455.1"/>
    </source>
</evidence>
<protein>
    <submittedName>
        <fullName evidence="4">Carboxypeptidase N subunit 2</fullName>
    </submittedName>
</protein>
<dbReference type="EMBL" id="JAIZAY010000020">
    <property type="protein sequence ID" value="KAJ8022455.1"/>
    <property type="molecule type" value="Genomic_DNA"/>
</dbReference>
<keyword evidence="2" id="KW-0732">Signal</keyword>
<dbReference type="InterPro" id="IPR003591">
    <property type="entry name" value="Leu-rich_rpt_typical-subtyp"/>
</dbReference>